<evidence type="ECO:0000313" key="3">
    <source>
        <dbReference type="RefSeq" id="XP_010774601.1"/>
    </source>
</evidence>
<keyword evidence="2" id="KW-1185">Reference proteome</keyword>
<organism evidence="2 3">
    <name type="scientific">Notothenia coriiceps</name>
    <name type="common">black rockcod</name>
    <dbReference type="NCBI Taxonomy" id="8208"/>
    <lineage>
        <taxon>Eukaryota</taxon>
        <taxon>Metazoa</taxon>
        <taxon>Chordata</taxon>
        <taxon>Craniata</taxon>
        <taxon>Vertebrata</taxon>
        <taxon>Euteleostomi</taxon>
        <taxon>Actinopterygii</taxon>
        <taxon>Neopterygii</taxon>
        <taxon>Teleostei</taxon>
        <taxon>Neoteleostei</taxon>
        <taxon>Acanthomorphata</taxon>
        <taxon>Eupercaria</taxon>
        <taxon>Perciformes</taxon>
        <taxon>Notothenioidei</taxon>
        <taxon>Nototheniidae</taxon>
        <taxon>Notothenia</taxon>
    </lineage>
</organism>
<protein>
    <submittedName>
        <fullName evidence="3">Brefeldin A-inhibited guanine nucleotide-exchange protein 3-like</fullName>
    </submittedName>
</protein>
<dbReference type="OrthoDB" id="10002886at2759"/>
<name>A0A6I9NJC9_9TELE</name>
<dbReference type="Proteomes" id="UP000504611">
    <property type="component" value="Unplaced"/>
</dbReference>
<gene>
    <name evidence="3" type="primary">LOC104949867</name>
</gene>
<sequence>MPGEAKSTLERRSALHLFRLGEAMLRIVRNRNRPLLHMMRAWSVVAPHLVEAACHKERHVSQKAVSFIHDVLTEVLTSWAELPLFHFNEALFRPFEHIMQLELCDEDVQDQVITSIGELVEMCSPQILSGWRPLFSALRTVHSSKTDTKGYLLGEYSM</sequence>
<dbReference type="KEGG" id="ncc:104949867"/>
<dbReference type="Pfam" id="PF09324">
    <property type="entry name" value="Sec7-like_HDS"/>
    <property type="match status" value="1"/>
</dbReference>
<dbReference type="PANTHER" id="PTHR10663">
    <property type="entry name" value="GUANYL-NUCLEOTIDE EXCHANGE FACTOR"/>
    <property type="match status" value="1"/>
</dbReference>
<feature type="domain" description="Mon2/Sec7/BIG1-like HDS" evidence="1">
    <location>
        <begin position="81"/>
        <end position="146"/>
    </location>
</feature>
<accession>A0A6I9NJC9</accession>
<dbReference type="InterPro" id="IPR015403">
    <property type="entry name" value="Mon2/Sec7/BIG1-like_HDS"/>
</dbReference>
<evidence type="ECO:0000259" key="1">
    <source>
        <dbReference type="Pfam" id="PF09324"/>
    </source>
</evidence>
<feature type="non-terminal residue" evidence="3">
    <location>
        <position position="158"/>
    </location>
</feature>
<dbReference type="AlphaFoldDB" id="A0A6I9NJC9"/>
<reference evidence="3" key="1">
    <citation type="submission" date="2025-08" db="UniProtKB">
        <authorList>
            <consortium name="RefSeq"/>
        </authorList>
    </citation>
    <scope>IDENTIFICATION</scope>
    <source>
        <tissue evidence="3">Muscle</tissue>
    </source>
</reference>
<dbReference type="RefSeq" id="XP_010774601.1">
    <property type="nucleotide sequence ID" value="XM_010776299.1"/>
</dbReference>
<proteinExistence type="predicted"/>
<dbReference type="GeneID" id="104949867"/>
<evidence type="ECO:0000313" key="2">
    <source>
        <dbReference type="Proteomes" id="UP000504611"/>
    </source>
</evidence>
<dbReference type="PANTHER" id="PTHR10663:SF344">
    <property type="entry name" value="BREFELDIN A-INHIBITED GUANINE NUCLEOTIDE-EXCHANGE PROTEIN 3"/>
    <property type="match status" value="1"/>
</dbReference>